<dbReference type="RefSeq" id="XP_040725433.1">
    <property type="nucleotide sequence ID" value="XM_040871928.1"/>
</dbReference>
<name>A0A1Y2FF77_PROLT</name>
<comment type="similarity">
    <text evidence="1">Belongs to the UPF0047 family.</text>
</comment>
<organism evidence="2 3">
    <name type="scientific">Protomyces lactucae-debilis</name>
    <dbReference type="NCBI Taxonomy" id="2754530"/>
    <lineage>
        <taxon>Eukaryota</taxon>
        <taxon>Fungi</taxon>
        <taxon>Dikarya</taxon>
        <taxon>Ascomycota</taxon>
        <taxon>Taphrinomycotina</taxon>
        <taxon>Taphrinomycetes</taxon>
        <taxon>Taphrinales</taxon>
        <taxon>Protomycetaceae</taxon>
        <taxon>Protomyces</taxon>
    </lineage>
</organism>
<dbReference type="OMA" id="TWQGIFF"/>
<dbReference type="OrthoDB" id="10255963at2759"/>
<dbReference type="Proteomes" id="UP000193685">
    <property type="component" value="Unassembled WGS sequence"/>
</dbReference>
<dbReference type="PANTHER" id="PTHR30615:SF8">
    <property type="entry name" value="UPF0047 PROTEIN C4A8.02C"/>
    <property type="match status" value="1"/>
</dbReference>
<keyword evidence="3" id="KW-1185">Reference proteome</keyword>
<reference evidence="2 3" key="1">
    <citation type="submission" date="2016-07" db="EMBL/GenBank/DDBJ databases">
        <title>Pervasive Adenine N6-methylation of Active Genes in Fungi.</title>
        <authorList>
            <consortium name="DOE Joint Genome Institute"/>
            <person name="Mondo S.J."/>
            <person name="Dannebaum R.O."/>
            <person name="Kuo R.C."/>
            <person name="Labutti K."/>
            <person name="Haridas S."/>
            <person name="Kuo A."/>
            <person name="Salamov A."/>
            <person name="Ahrendt S.R."/>
            <person name="Lipzen A."/>
            <person name="Sullivan W."/>
            <person name="Andreopoulos W.B."/>
            <person name="Clum A."/>
            <person name="Lindquist E."/>
            <person name="Daum C."/>
            <person name="Ramamoorthy G.K."/>
            <person name="Gryganskyi A."/>
            <person name="Culley D."/>
            <person name="Magnuson J.K."/>
            <person name="James T.Y."/>
            <person name="O'Malley M.A."/>
            <person name="Stajich J.E."/>
            <person name="Spatafora J.W."/>
            <person name="Visel A."/>
            <person name="Grigoriev I.V."/>
        </authorList>
    </citation>
    <scope>NUCLEOTIDE SEQUENCE [LARGE SCALE GENOMIC DNA]</scope>
    <source>
        <strain evidence="2 3">12-1054</strain>
    </source>
</reference>
<dbReference type="PANTHER" id="PTHR30615">
    <property type="entry name" value="UNCHARACTERIZED PROTEIN YJBQ-RELATED"/>
    <property type="match status" value="1"/>
</dbReference>
<sequence>MAWHQAKLALPRRAKGVYIITPDILKALPAIKQLQIGVLHVFCQHTSCGLTINENYDPDSRADLRDAMDRIVPQDTSKSGTELYRHNDEGRDDEPAHIQSSLVGVNLTIPISKGKLQLGTWQDIMLCEFRESPHQRTLILTAQGE</sequence>
<dbReference type="InterPro" id="IPR035917">
    <property type="entry name" value="YjbQ-like_sf"/>
</dbReference>
<dbReference type="Gene3D" id="2.60.120.460">
    <property type="entry name" value="YjbQ-like"/>
    <property type="match status" value="1"/>
</dbReference>
<accession>A0A1Y2FF77</accession>
<dbReference type="GeneID" id="63788527"/>
<dbReference type="AlphaFoldDB" id="A0A1Y2FF77"/>
<evidence type="ECO:0000313" key="3">
    <source>
        <dbReference type="Proteomes" id="UP000193685"/>
    </source>
</evidence>
<proteinExistence type="inferred from homology"/>
<dbReference type="Pfam" id="PF01894">
    <property type="entry name" value="YjbQ"/>
    <property type="match status" value="1"/>
</dbReference>
<evidence type="ECO:0000313" key="2">
    <source>
        <dbReference type="EMBL" id="ORY82562.1"/>
    </source>
</evidence>
<gene>
    <name evidence="2" type="ORF">BCR37DRAFT_402651</name>
</gene>
<dbReference type="EMBL" id="MCFI01000009">
    <property type="protein sequence ID" value="ORY82562.1"/>
    <property type="molecule type" value="Genomic_DNA"/>
</dbReference>
<dbReference type="NCBIfam" id="TIGR00149">
    <property type="entry name" value="TIGR00149_YjbQ"/>
    <property type="match status" value="1"/>
</dbReference>
<evidence type="ECO:0000256" key="1">
    <source>
        <dbReference type="ARBA" id="ARBA00005534"/>
    </source>
</evidence>
<dbReference type="SUPFAM" id="SSF111038">
    <property type="entry name" value="YjbQ-like"/>
    <property type="match status" value="1"/>
</dbReference>
<dbReference type="InterPro" id="IPR001602">
    <property type="entry name" value="UPF0047_YjbQ-like"/>
</dbReference>
<dbReference type="STRING" id="56484.A0A1Y2FF77"/>
<dbReference type="PIRSF" id="PIRSF004681">
    <property type="entry name" value="UCP004681"/>
    <property type="match status" value="1"/>
</dbReference>
<protein>
    <submittedName>
        <fullName evidence="2">Upf0047 domain-containing protein</fullName>
    </submittedName>
</protein>
<comment type="caution">
    <text evidence="2">The sequence shown here is derived from an EMBL/GenBank/DDBJ whole genome shotgun (WGS) entry which is preliminary data.</text>
</comment>